<name>A0A7S4VEZ7_9STRA</name>
<dbReference type="GO" id="GO:0009088">
    <property type="term" value="P:threonine biosynthetic process"/>
    <property type="evidence" value="ECO:0007669"/>
    <property type="project" value="TreeGrafter"/>
</dbReference>
<evidence type="ECO:0000256" key="2">
    <source>
        <dbReference type="ARBA" id="ARBA00005517"/>
    </source>
</evidence>
<dbReference type="Gene3D" id="3.40.50.1100">
    <property type="match status" value="2"/>
</dbReference>
<evidence type="ECO:0000256" key="1">
    <source>
        <dbReference type="ARBA" id="ARBA00001933"/>
    </source>
</evidence>
<evidence type="ECO:0000259" key="6">
    <source>
        <dbReference type="Pfam" id="PF14821"/>
    </source>
</evidence>
<dbReference type="InterPro" id="IPR036052">
    <property type="entry name" value="TrpB-like_PALP_sf"/>
</dbReference>
<feature type="modified residue" description="N6-(pyridoxal phosphate)lysine" evidence="5">
    <location>
        <position position="131"/>
    </location>
</feature>
<dbReference type="InterPro" id="IPR004450">
    <property type="entry name" value="Thr_synthase-like"/>
</dbReference>
<gene>
    <name evidence="7" type="ORF">DBRI00130_LOCUS14958</name>
</gene>
<protein>
    <recommendedName>
        <fullName evidence="6">Threonine synthase N-terminal domain-containing protein</fullName>
    </recommendedName>
</protein>
<comment type="similarity">
    <text evidence="2">Belongs to the threonine synthase family.</text>
</comment>
<dbReference type="PANTHER" id="PTHR42690">
    <property type="entry name" value="THREONINE SYNTHASE FAMILY MEMBER"/>
    <property type="match status" value="1"/>
</dbReference>
<reference evidence="7" key="1">
    <citation type="submission" date="2021-01" db="EMBL/GenBank/DDBJ databases">
        <authorList>
            <person name="Corre E."/>
            <person name="Pelletier E."/>
            <person name="Niang G."/>
            <person name="Scheremetjew M."/>
            <person name="Finn R."/>
            <person name="Kale V."/>
            <person name="Holt S."/>
            <person name="Cochrane G."/>
            <person name="Meng A."/>
            <person name="Brown T."/>
            <person name="Cohen L."/>
        </authorList>
    </citation>
    <scope>NUCLEOTIDE SEQUENCE</scope>
    <source>
        <strain evidence="7">GSO104</strain>
    </source>
</reference>
<dbReference type="Pfam" id="PF14821">
    <property type="entry name" value="Thr_synth_N"/>
    <property type="match status" value="1"/>
</dbReference>
<dbReference type="InterPro" id="IPR037158">
    <property type="entry name" value="Thr_synth_N_sf"/>
</dbReference>
<sequence length="546" mass="60869">MKYKSTRNAQVITSFENAICSGYAPDGGLFVPQTLPSLSSFQIKEWSLLSFPELSYEVLRLFIATEEITNGDLREIVNKAFGGGSFVDGVVNVRRLSSSNDNDNDNEKEKANRNENVFVSELFGGPTFCFKDIGMRLVVNILSHFSSSTPTTLLVATTGDTGPAAVRAVSDAQNPNLSILVHYPKGQISDFQRKQLTTVCSDSVEVVTFEGGGDDMDLPIKNILALSSSSSSSSSFDVVESKKKTTSRRRRLCGVNSYNIGRPLAQMIHFIWTYLRVVEQIGLEPSNPDITIDIVIPTGAMGNIAGGYMAKQMGLPINYLCAGVNVNDIIHRVLETGKFYKSNEMIKTMSDAINVQMPYNFERLLFYLTGQNHGLVNGWMKTVDSTNKLDLDKTWHEKLRQEFRSARITDEEMCNAMKRARDELSFFADPHTSVALSAAEKLGYRLFQPLGDEEESSIGTAPVVAIMATASPCKFEETVTVALGKDGWDDYFEKSFPENAKDLLDTEEMPPTLYRWDKDMALDDVQKVWEHHSREIIRTKFDCQVG</sequence>
<evidence type="ECO:0000313" key="7">
    <source>
        <dbReference type="EMBL" id="CAE4607283.1"/>
    </source>
</evidence>
<organism evidence="7">
    <name type="scientific">Ditylum brightwellii</name>
    <dbReference type="NCBI Taxonomy" id="49249"/>
    <lineage>
        <taxon>Eukaryota</taxon>
        <taxon>Sar</taxon>
        <taxon>Stramenopiles</taxon>
        <taxon>Ochrophyta</taxon>
        <taxon>Bacillariophyta</taxon>
        <taxon>Mediophyceae</taxon>
        <taxon>Lithodesmiophycidae</taxon>
        <taxon>Lithodesmiales</taxon>
        <taxon>Lithodesmiaceae</taxon>
        <taxon>Ditylum</taxon>
    </lineage>
</organism>
<keyword evidence="4" id="KW-0456">Lyase</keyword>
<dbReference type="Gene3D" id="3.90.1380.10">
    <property type="entry name" value="Threonine synthase, N-terminal domain"/>
    <property type="match status" value="1"/>
</dbReference>
<dbReference type="SUPFAM" id="SSF53686">
    <property type="entry name" value="Tryptophan synthase beta subunit-like PLP-dependent enzymes"/>
    <property type="match status" value="1"/>
</dbReference>
<dbReference type="FunFam" id="3.90.1380.10:FF:000003">
    <property type="entry name" value="THR4p Threonine synthase"/>
    <property type="match status" value="1"/>
</dbReference>
<accession>A0A7S4VEZ7</accession>
<dbReference type="AlphaFoldDB" id="A0A7S4VEZ7"/>
<evidence type="ECO:0000256" key="3">
    <source>
        <dbReference type="ARBA" id="ARBA00022898"/>
    </source>
</evidence>
<evidence type="ECO:0000256" key="4">
    <source>
        <dbReference type="ARBA" id="ARBA00023239"/>
    </source>
</evidence>
<keyword evidence="3 5" id="KW-0663">Pyridoxal phosphate</keyword>
<proteinExistence type="inferred from homology"/>
<dbReference type="NCBIfam" id="TIGR00260">
    <property type="entry name" value="thrC"/>
    <property type="match status" value="1"/>
</dbReference>
<feature type="domain" description="Threonine synthase N-terminal" evidence="6">
    <location>
        <begin position="2"/>
        <end position="81"/>
    </location>
</feature>
<comment type="cofactor">
    <cofactor evidence="1 5">
        <name>pyridoxal 5'-phosphate</name>
        <dbReference type="ChEBI" id="CHEBI:597326"/>
    </cofactor>
</comment>
<dbReference type="GO" id="GO:0004795">
    <property type="term" value="F:threonine synthase activity"/>
    <property type="evidence" value="ECO:0007669"/>
    <property type="project" value="TreeGrafter"/>
</dbReference>
<dbReference type="InterPro" id="IPR051166">
    <property type="entry name" value="Threonine_Synthase"/>
</dbReference>
<dbReference type="PANTHER" id="PTHR42690:SF1">
    <property type="entry name" value="THREONINE SYNTHASE-LIKE 2"/>
    <property type="match status" value="1"/>
</dbReference>
<dbReference type="EMBL" id="HBNS01018775">
    <property type="protein sequence ID" value="CAE4607283.1"/>
    <property type="molecule type" value="Transcribed_RNA"/>
</dbReference>
<evidence type="ECO:0000256" key="5">
    <source>
        <dbReference type="PIRSR" id="PIRSR604450-51"/>
    </source>
</evidence>
<dbReference type="InterPro" id="IPR029144">
    <property type="entry name" value="Thr_synth_N"/>
</dbReference>